<name>A0A1F6V4P5_9BACT</name>
<evidence type="ECO:0000313" key="1">
    <source>
        <dbReference type="EMBL" id="OGI64643.1"/>
    </source>
</evidence>
<protein>
    <submittedName>
        <fullName evidence="1">Uncharacterized protein</fullName>
    </submittedName>
</protein>
<comment type="caution">
    <text evidence="1">The sequence shown here is derived from an EMBL/GenBank/DDBJ whole genome shotgun (WGS) entry which is preliminary data.</text>
</comment>
<evidence type="ECO:0000313" key="2">
    <source>
        <dbReference type="Proteomes" id="UP000178700"/>
    </source>
</evidence>
<sequence>MNDRTFEPGYIAKDNNVEENPPYQLISVSEYLGFKNVEVTEVDETKPWKPAKKVKVIKKDGEVVEIDATTPFFILRNKYGKELTVSAATAGHIDSLHIKGTDAGSVFNEPSLEALMQDVAQKINANIATEPGVSAFDIEMGKNMGKEGIASLTELQQSLVLTREDVQKALALKEEVARLNFVGTKKEKETFVKNHSDGKIQFQLIRGDVLISVVDSPKRPTTKLFIVFGPAEGDNRKTMYTVAPGRNMPKHPNPKQHMNNDGLVDEKTFKESTDAWFNTVMLIGE</sequence>
<accession>A0A1F6V4P5</accession>
<organism evidence="1 2">
    <name type="scientific">Candidatus Nomurabacteria bacterium RIFCSPHIGHO2_01_FULL_39_10</name>
    <dbReference type="NCBI Taxonomy" id="1801733"/>
    <lineage>
        <taxon>Bacteria</taxon>
        <taxon>Candidatus Nomuraibacteriota</taxon>
    </lineage>
</organism>
<dbReference type="AlphaFoldDB" id="A0A1F6V4P5"/>
<reference evidence="1 2" key="1">
    <citation type="journal article" date="2016" name="Nat. Commun.">
        <title>Thousands of microbial genomes shed light on interconnected biogeochemical processes in an aquifer system.</title>
        <authorList>
            <person name="Anantharaman K."/>
            <person name="Brown C.T."/>
            <person name="Hug L.A."/>
            <person name="Sharon I."/>
            <person name="Castelle C.J."/>
            <person name="Probst A.J."/>
            <person name="Thomas B.C."/>
            <person name="Singh A."/>
            <person name="Wilkins M.J."/>
            <person name="Karaoz U."/>
            <person name="Brodie E.L."/>
            <person name="Williams K.H."/>
            <person name="Hubbard S.S."/>
            <person name="Banfield J.F."/>
        </authorList>
    </citation>
    <scope>NUCLEOTIDE SEQUENCE [LARGE SCALE GENOMIC DNA]</scope>
</reference>
<dbReference type="Proteomes" id="UP000178700">
    <property type="component" value="Unassembled WGS sequence"/>
</dbReference>
<gene>
    <name evidence="1" type="ORF">A2642_01995</name>
</gene>
<proteinExistence type="predicted"/>
<dbReference type="EMBL" id="MFTJ01000045">
    <property type="protein sequence ID" value="OGI64643.1"/>
    <property type="molecule type" value="Genomic_DNA"/>
</dbReference>